<keyword evidence="4" id="KW-0274">FAD</keyword>
<dbReference type="InterPro" id="IPR009075">
    <property type="entry name" value="AcylCo_DH/oxidase_C"/>
</dbReference>
<evidence type="ECO:0000256" key="5">
    <source>
        <dbReference type="ARBA" id="ARBA00023002"/>
    </source>
</evidence>
<feature type="domain" description="Acyl-CoA dehydrogenase/oxidase C-terminal" evidence="6">
    <location>
        <begin position="236"/>
        <end position="379"/>
    </location>
</feature>
<protein>
    <submittedName>
        <fullName evidence="9">Acyl-CoA dehydrogenase</fullName>
    </submittedName>
</protein>
<keyword evidence="5" id="KW-0560">Oxidoreductase</keyword>
<dbReference type="GO" id="GO:0003995">
    <property type="term" value="F:acyl-CoA dehydrogenase activity"/>
    <property type="evidence" value="ECO:0007669"/>
    <property type="project" value="TreeGrafter"/>
</dbReference>
<sequence length="388" mass="40069">MNFNLETDQQLLQDSVRRFVEKACGFQARAEMIAARHTGGGQAWGVFAAQGWLAAALPEAYGGLGGSMLDTVLIAQEFGRGLVIEPYLGCAVLAAQTLAAAAAPAQLEQLLPALADGSRRIALAHSEAGSRGDPAAVALTAVKADGGYRLHGTKTLALGAVGADALIVSARVCGGSEDGSGDGSGENAAGITLLLVDADSPGLAQLPLPLHDGRWAAELQFDGVHVPAAAVLGEPGHGLPALRHGLAHAMAALCAELVGVMEKAIEITADYLKVRQQFGAPIGSFQALQHRMADMAAELEVARSMLYVLLASIRQDNAQARDLTVAQAKALIGRAARTVCAQAIQLHGGIGMTEECPIGHYFRYAVVADILFGSGEWHEAACAGEMAG</sequence>
<dbReference type="PANTHER" id="PTHR43884">
    <property type="entry name" value="ACYL-COA DEHYDROGENASE"/>
    <property type="match status" value="1"/>
</dbReference>
<dbReference type="InterPro" id="IPR013786">
    <property type="entry name" value="AcylCoA_DH/ox_N"/>
</dbReference>
<dbReference type="SUPFAM" id="SSF47203">
    <property type="entry name" value="Acyl-CoA dehydrogenase C-terminal domain-like"/>
    <property type="match status" value="1"/>
</dbReference>
<dbReference type="InterPro" id="IPR037069">
    <property type="entry name" value="AcylCoA_DH/ox_N_sf"/>
</dbReference>
<dbReference type="Gene3D" id="1.10.540.10">
    <property type="entry name" value="Acyl-CoA dehydrogenase/oxidase, N-terminal domain"/>
    <property type="match status" value="1"/>
</dbReference>
<evidence type="ECO:0000256" key="2">
    <source>
        <dbReference type="ARBA" id="ARBA00009347"/>
    </source>
</evidence>
<feature type="domain" description="Acyl-CoA oxidase/dehydrogenase middle" evidence="7">
    <location>
        <begin position="122"/>
        <end position="224"/>
    </location>
</feature>
<evidence type="ECO:0000313" key="10">
    <source>
        <dbReference type="Proteomes" id="UP000189627"/>
    </source>
</evidence>
<evidence type="ECO:0000259" key="7">
    <source>
        <dbReference type="Pfam" id="PF02770"/>
    </source>
</evidence>
<dbReference type="AlphaFoldDB" id="A0A1U9V1P0"/>
<dbReference type="EMBL" id="CP017758">
    <property type="protein sequence ID" value="AQV98295.1"/>
    <property type="molecule type" value="Genomic_DNA"/>
</dbReference>
<comment type="cofactor">
    <cofactor evidence="1">
        <name>FAD</name>
        <dbReference type="ChEBI" id="CHEBI:57692"/>
    </cofactor>
</comment>
<organism evidence="9 10">
    <name type="scientific">Cupriavidus necator</name>
    <name type="common">Alcaligenes eutrophus</name>
    <name type="synonym">Ralstonia eutropha</name>
    <dbReference type="NCBI Taxonomy" id="106590"/>
    <lineage>
        <taxon>Bacteria</taxon>
        <taxon>Pseudomonadati</taxon>
        <taxon>Pseudomonadota</taxon>
        <taxon>Betaproteobacteria</taxon>
        <taxon>Burkholderiales</taxon>
        <taxon>Burkholderiaceae</taxon>
        <taxon>Cupriavidus</taxon>
    </lineage>
</organism>
<dbReference type="Pfam" id="PF00441">
    <property type="entry name" value="Acyl-CoA_dh_1"/>
    <property type="match status" value="1"/>
</dbReference>
<dbReference type="Proteomes" id="UP000189627">
    <property type="component" value="Chromosome 2"/>
</dbReference>
<reference evidence="10" key="1">
    <citation type="submission" date="2017-02" db="EMBL/GenBank/DDBJ databases">
        <title>Complete genome sequence of Cupriavidus necator strain NH9, a 3-chlorobenzoate degrader.</title>
        <authorList>
            <person name="Moriuchi R."/>
            <person name="Dohra H."/>
            <person name="Ogawa N."/>
        </authorList>
    </citation>
    <scope>NUCLEOTIDE SEQUENCE [LARGE SCALE GENOMIC DNA]</scope>
    <source>
        <strain evidence="10">NH9</strain>
    </source>
</reference>
<dbReference type="CDD" id="cd00567">
    <property type="entry name" value="ACAD"/>
    <property type="match status" value="1"/>
</dbReference>
<dbReference type="InterPro" id="IPR036250">
    <property type="entry name" value="AcylCo_DH-like_C"/>
</dbReference>
<proteinExistence type="inferred from homology"/>
<dbReference type="InterPro" id="IPR009100">
    <property type="entry name" value="AcylCoA_DH/oxidase_NM_dom_sf"/>
</dbReference>
<dbReference type="OrthoDB" id="9770681at2"/>
<evidence type="ECO:0000259" key="8">
    <source>
        <dbReference type="Pfam" id="PF02771"/>
    </source>
</evidence>
<dbReference type="SUPFAM" id="SSF56645">
    <property type="entry name" value="Acyl-CoA dehydrogenase NM domain-like"/>
    <property type="match status" value="1"/>
</dbReference>
<dbReference type="Pfam" id="PF02771">
    <property type="entry name" value="Acyl-CoA_dh_N"/>
    <property type="match status" value="1"/>
</dbReference>
<feature type="domain" description="Acyl-CoA dehydrogenase/oxidase N-terminal" evidence="8">
    <location>
        <begin position="8"/>
        <end position="117"/>
    </location>
</feature>
<gene>
    <name evidence="9" type="ORF">BJN34_30965</name>
</gene>
<dbReference type="Pfam" id="PF02770">
    <property type="entry name" value="Acyl-CoA_dh_M"/>
    <property type="match status" value="1"/>
</dbReference>
<dbReference type="Gene3D" id="1.20.140.10">
    <property type="entry name" value="Butyryl-CoA Dehydrogenase, subunit A, domain 3"/>
    <property type="match status" value="1"/>
</dbReference>
<evidence type="ECO:0000256" key="4">
    <source>
        <dbReference type="ARBA" id="ARBA00022827"/>
    </source>
</evidence>
<dbReference type="KEGG" id="cuh:BJN34_30965"/>
<dbReference type="Gene3D" id="2.40.110.10">
    <property type="entry name" value="Butyryl-CoA Dehydrogenase, subunit A, domain 2"/>
    <property type="match status" value="1"/>
</dbReference>
<name>A0A1U9V1P0_CUPNE</name>
<evidence type="ECO:0000256" key="1">
    <source>
        <dbReference type="ARBA" id="ARBA00001974"/>
    </source>
</evidence>
<comment type="similarity">
    <text evidence="2">Belongs to the acyl-CoA dehydrogenase family.</text>
</comment>
<keyword evidence="3" id="KW-0285">Flavoprotein</keyword>
<dbReference type="InterPro" id="IPR046373">
    <property type="entry name" value="Acyl-CoA_Oxase/DH_mid-dom_sf"/>
</dbReference>
<evidence type="ECO:0000259" key="6">
    <source>
        <dbReference type="Pfam" id="PF00441"/>
    </source>
</evidence>
<evidence type="ECO:0000313" key="9">
    <source>
        <dbReference type="EMBL" id="AQV98295.1"/>
    </source>
</evidence>
<dbReference type="RefSeq" id="WP_078200570.1">
    <property type="nucleotide sequence ID" value="NZ_CP017758.1"/>
</dbReference>
<dbReference type="GO" id="GO:0050660">
    <property type="term" value="F:flavin adenine dinucleotide binding"/>
    <property type="evidence" value="ECO:0007669"/>
    <property type="project" value="InterPro"/>
</dbReference>
<accession>A0A1U9V1P0</accession>
<evidence type="ECO:0000256" key="3">
    <source>
        <dbReference type="ARBA" id="ARBA00022630"/>
    </source>
</evidence>
<dbReference type="InterPro" id="IPR006091">
    <property type="entry name" value="Acyl-CoA_Oxase/DH_mid-dom"/>
</dbReference>
<dbReference type="PANTHER" id="PTHR43884:SF20">
    <property type="entry name" value="ACYL-COA DEHYDROGENASE FADE28"/>
    <property type="match status" value="1"/>
</dbReference>